<proteinExistence type="predicted"/>
<feature type="chain" id="PRO_5017818737" evidence="2">
    <location>
        <begin position="28"/>
        <end position="446"/>
    </location>
</feature>
<dbReference type="RefSeq" id="WP_165203973.1">
    <property type="nucleotide sequence ID" value="NZ_CP025086.1"/>
</dbReference>
<accession>A0A3D9YPL2</accession>
<keyword evidence="4" id="KW-1185">Reference proteome</keyword>
<dbReference type="Proteomes" id="UP000256900">
    <property type="component" value="Unassembled WGS sequence"/>
</dbReference>
<dbReference type="AlphaFoldDB" id="A0A3D9YPL2"/>
<name>A0A3D9YPL2_9HYPH</name>
<dbReference type="InterPro" id="IPR012899">
    <property type="entry name" value="LTXXQ"/>
</dbReference>
<comment type="caution">
    <text evidence="3">The sequence shown here is derived from an EMBL/GenBank/DDBJ whole genome shotgun (WGS) entry which is preliminary data.</text>
</comment>
<evidence type="ECO:0000313" key="3">
    <source>
        <dbReference type="EMBL" id="REF84540.1"/>
    </source>
</evidence>
<keyword evidence="2" id="KW-0732">Signal</keyword>
<sequence>MPGLKQRLLSATAALCLALSFASEAYAFGHGGGGHFGGGHSGHFGGHGGRHFAGHHYGGHHYAGHSGHGHFAHAHGHQHFAHGVGHGVAAGHGFGHGAWAGHGGWGGHSGYWHNQYGYGGWGWGGGSVFWPYYYGDALSFALWPDYYDDSFFDYGPDALFAGLYWPGYDDSGYGAYSGGYGSGNLYAGAPPSRHRRHHQQTQQPQAQANASDACATQAPDVTSLPIDRIAKAIQPSTDQTSLLNDLKDAETKAGDILHAACPSQVPLTPVARFDAIEQRLTATQQAIDLIRTPLARLYDSLGDAQKAKFDAVALGHRARPTKAKEPPADVAALCKQRSQQFTGLPAQQIADTLKPTPDQKSAFDALKTAADEASATVAAACPNTAPQNVAERFDAIDARLKATIAAIKQVDPKLKAFYATLTDEQKAQFNLLSPPANTTPDTTSRG</sequence>
<feature type="region of interest" description="Disordered" evidence="1">
    <location>
        <begin position="188"/>
        <end position="214"/>
    </location>
</feature>
<dbReference type="EMBL" id="QUMO01000004">
    <property type="protein sequence ID" value="REF84540.1"/>
    <property type="molecule type" value="Genomic_DNA"/>
</dbReference>
<evidence type="ECO:0000256" key="1">
    <source>
        <dbReference type="SAM" id="MobiDB-lite"/>
    </source>
</evidence>
<organism evidence="3 4">
    <name type="scientific">Methylovirgula ligni</name>
    <dbReference type="NCBI Taxonomy" id="569860"/>
    <lineage>
        <taxon>Bacteria</taxon>
        <taxon>Pseudomonadati</taxon>
        <taxon>Pseudomonadota</taxon>
        <taxon>Alphaproteobacteria</taxon>
        <taxon>Hyphomicrobiales</taxon>
        <taxon>Beijerinckiaceae</taxon>
        <taxon>Methylovirgula</taxon>
    </lineage>
</organism>
<gene>
    <name evidence="3" type="ORF">DES32_2649</name>
</gene>
<feature type="signal peptide" evidence="2">
    <location>
        <begin position="1"/>
        <end position="27"/>
    </location>
</feature>
<evidence type="ECO:0000256" key="2">
    <source>
        <dbReference type="SAM" id="SignalP"/>
    </source>
</evidence>
<reference evidence="3 4" key="1">
    <citation type="submission" date="2018-08" db="EMBL/GenBank/DDBJ databases">
        <title>Genomic Encyclopedia of Type Strains, Phase IV (KMG-IV): sequencing the most valuable type-strain genomes for metagenomic binning, comparative biology and taxonomic classification.</title>
        <authorList>
            <person name="Goeker M."/>
        </authorList>
    </citation>
    <scope>NUCLEOTIDE SEQUENCE [LARGE SCALE GENOMIC DNA]</scope>
    <source>
        <strain evidence="3 4">BW863</strain>
    </source>
</reference>
<dbReference type="GO" id="GO:0042597">
    <property type="term" value="C:periplasmic space"/>
    <property type="evidence" value="ECO:0007669"/>
    <property type="project" value="InterPro"/>
</dbReference>
<evidence type="ECO:0000313" key="4">
    <source>
        <dbReference type="Proteomes" id="UP000256900"/>
    </source>
</evidence>
<dbReference type="Pfam" id="PF07813">
    <property type="entry name" value="LTXXQ"/>
    <property type="match status" value="2"/>
</dbReference>
<protein>
    <submittedName>
        <fullName evidence="3">LTXXQ motif family protein</fullName>
    </submittedName>
</protein>